<reference evidence="2 3" key="1">
    <citation type="submission" date="2020-08" db="EMBL/GenBank/DDBJ databases">
        <title>Sequencing the genomes of 1000 actinobacteria strains.</title>
        <authorList>
            <person name="Klenk H.-P."/>
        </authorList>
    </citation>
    <scope>NUCLEOTIDE SEQUENCE [LARGE SCALE GENOMIC DNA]</scope>
    <source>
        <strain evidence="2 3">DSM 28796</strain>
    </source>
</reference>
<evidence type="ECO:0000313" key="2">
    <source>
        <dbReference type="EMBL" id="MBB5833104.1"/>
    </source>
</evidence>
<protein>
    <recommendedName>
        <fullName evidence="4">WXG100 family type VII secretion target</fullName>
    </recommendedName>
</protein>
<evidence type="ECO:0000256" key="1">
    <source>
        <dbReference type="SAM" id="MobiDB-lite"/>
    </source>
</evidence>
<feature type="region of interest" description="Disordered" evidence="1">
    <location>
        <begin position="71"/>
        <end position="121"/>
    </location>
</feature>
<gene>
    <name evidence="2" type="ORF">HNR70_002917</name>
</gene>
<feature type="compositionally biased region" description="Basic and acidic residues" evidence="1">
    <location>
        <begin position="72"/>
        <end position="81"/>
    </location>
</feature>
<accession>A0A841AJ94</accession>
<organism evidence="2 3">
    <name type="scientific">Brachybacterium aquaticum</name>
    <dbReference type="NCBI Taxonomy" id="1432564"/>
    <lineage>
        <taxon>Bacteria</taxon>
        <taxon>Bacillati</taxon>
        <taxon>Actinomycetota</taxon>
        <taxon>Actinomycetes</taxon>
        <taxon>Micrococcales</taxon>
        <taxon>Dermabacteraceae</taxon>
        <taxon>Brachybacterium</taxon>
    </lineage>
</organism>
<dbReference type="EMBL" id="JACHLZ010000001">
    <property type="protein sequence ID" value="MBB5833104.1"/>
    <property type="molecule type" value="Genomic_DNA"/>
</dbReference>
<dbReference type="RefSeq" id="WP_184326315.1">
    <property type="nucleotide sequence ID" value="NZ_JACHLZ010000001.1"/>
</dbReference>
<evidence type="ECO:0000313" key="3">
    <source>
        <dbReference type="Proteomes" id="UP000588158"/>
    </source>
</evidence>
<feature type="compositionally biased region" description="Gly residues" evidence="1">
    <location>
        <begin position="89"/>
        <end position="113"/>
    </location>
</feature>
<name>A0A841AJ94_9MICO</name>
<dbReference type="AlphaFoldDB" id="A0A841AJ94"/>
<sequence length="365" mass="37595">MGFQGADTEQLRTHRELLRTRAQSLSELRERLEPAVMDESIWRGPDAEAFRARWSSETALLFSEVTSGLGERSGELERHADEQDEASAGDGGGVSGGDGGGSGQQGGVPGRQGGPLRAQDEPSLWDRITDGLGVYNKLQGLFSKGKKVWDILSDIRTSTRFLEGAQDIFQVAAGTFLYGQKMTDAAFSAGKEFGGLAGKLLGKLGVPTGFGTTNFFGWVDDAARWAGDAMPFLSKAAPWVGKALPALDVGFGLHQMVDGINSGDTFSAVTGGANALGGGLMLAGGALSTTGVGAVVGGPLMAAGAIISGGAALADVGRMVYDNWDGITETASNVWNGAVEGASNAWNGLAEGAGNLWDGLTGAFG</sequence>
<proteinExistence type="predicted"/>
<dbReference type="Proteomes" id="UP000588158">
    <property type="component" value="Unassembled WGS sequence"/>
</dbReference>
<comment type="caution">
    <text evidence="2">The sequence shown here is derived from an EMBL/GenBank/DDBJ whole genome shotgun (WGS) entry which is preliminary data.</text>
</comment>
<evidence type="ECO:0008006" key="4">
    <source>
        <dbReference type="Google" id="ProtNLM"/>
    </source>
</evidence>
<keyword evidence="3" id="KW-1185">Reference proteome</keyword>